<sequence length="139" mass="15659">MSPSPAPLDERHSFTIPNFNGRSSRNNREPSPEPLTDVEVSLFRQRAVDLGSTTSESAAGFSNTANNLSEREKELVEMVLRLTSSPLVDATQLEQQAAVISRLTLQREYLIAQADEEREKWQSEREGWDRTAEALLTQK</sequence>
<evidence type="ECO:0000313" key="3">
    <source>
        <dbReference type="Proteomes" id="UP000807306"/>
    </source>
</evidence>
<comment type="caution">
    <text evidence="2">The sequence shown here is derived from an EMBL/GenBank/DDBJ whole genome shotgun (WGS) entry which is preliminary data.</text>
</comment>
<organism evidence="2 3">
    <name type="scientific">Crepidotus variabilis</name>
    <dbReference type="NCBI Taxonomy" id="179855"/>
    <lineage>
        <taxon>Eukaryota</taxon>
        <taxon>Fungi</taxon>
        <taxon>Dikarya</taxon>
        <taxon>Basidiomycota</taxon>
        <taxon>Agaricomycotina</taxon>
        <taxon>Agaricomycetes</taxon>
        <taxon>Agaricomycetidae</taxon>
        <taxon>Agaricales</taxon>
        <taxon>Agaricineae</taxon>
        <taxon>Crepidotaceae</taxon>
        <taxon>Crepidotus</taxon>
    </lineage>
</organism>
<feature type="compositionally biased region" description="Polar residues" evidence="1">
    <location>
        <begin position="15"/>
        <end position="24"/>
    </location>
</feature>
<accession>A0A9P6JW32</accession>
<gene>
    <name evidence="2" type="ORF">CPB83DRAFT_755073</name>
</gene>
<dbReference type="AlphaFoldDB" id="A0A9P6JW32"/>
<feature type="region of interest" description="Disordered" evidence="1">
    <location>
        <begin position="120"/>
        <end position="139"/>
    </location>
</feature>
<evidence type="ECO:0000313" key="2">
    <source>
        <dbReference type="EMBL" id="KAF9535141.1"/>
    </source>
</evidence>
<dbReference type="EMBL" id="MU157825">
    <property type="protein sequence ID" value="KAF9535141.1"/>
    <property type="molecule type" value="Genomic_DNA"/>
</dbReference>
<feature type="compositionally biased region" description="Basic and acidic residues" evidence="1">
    <location>
        <begin position="120"/>
        <end position="132"/>
    </location>
</feature>
<proteinExistence type="predicted"/>
<name>A0A9P6JW32_9AGAR</name>
<dbReference type="Proteomes" id="UP000807306">
    <property type="component" value="Unassembled WGS sequence"/>
</dbReference>
<dbReference type="OrthoDB" id="2143914at2759"/>
<feature type="non-terminal residue" evidence="2">
    <location>
        <position position="139"/>
    </location>
</feature>
<keyword evidence="3" id="KW-1185">Reference proteome</keyword>
<reference evidence="2" key="1">
    <citation type="submission" date="2020-11" db="EMBL/GenBank/DDBJ databases">
        <authorList>
            <consortium name="DOE Joint Genome Institute"/>
            <person name="Ahrendt S."/>
            <person name="Riley R."/>
            <person name="Andreopoulos W."/>
            <person name="Labutti K."/>
            <person name="Pangilinan J."/>
            <person name="Ruiz-Duenas F.J."/>
            <person name="Barrasa J.M."/>
            <person name="Sanchez-Garcia M."/>
            <person name="Camarero S."/>
            <person name="Miyauchi S."/>
            <person name="Serrano A."/>
            <person name="Linde D."/>
            <person name="Babiker R."/>
            <person name="Drula E."/>
            <person name="Ayuso-Fernandez I."/>
            <person name="Pacheco R."/>
            <person name="Padilla G."/>
            <person name="Ferreira P."/>
            <person name="Barriuso J."/>
            <person name="Kellner H."/>
            <person name="Castanera R."/>
            <person name="Alfaro M."/>
            <person name="Ramirez L."/>
            <person name="Pisabarro A.G."/>
            <person name="Kuo A."/>
            <person name="Tritt A."/>
            <person name="Lipzen A."/>
            <person name="He G."/>
            <person name="Yan M."/>
            <person name="Ng V."/>
            <person name="Cullen D."/>
            <person name="Martin F."/>
            <person name="Rosso M.-N."/>
            <person name="Henrissat B."/>
            <person name="Hibbett D."/>
            <person name="Martinez A.T."/>
            <person name="Grigoriev I.V."/>
        </authorList>
    </citation>
    <scope>NUCLEOTIDE SEQUENCE</scope>
    <source>
        <strain evidence="2">CBS 506.95</strain>
    </source>
</reference>
<feature type="region of interest" description="Disordered" evidence="1">
    <location>
        <begin position="1"/>
        <end position="35"/>
    </location>
</feature>
<protein>
    <submittedName>
        <fullName evidence="2">Uncharacterized protein</fullName>
    </submittedName>
</protein>
<evidence type="ECO:0000256" key="1">
    <source>
        <dbReference type="SAM" id="MobiDB-lite"/>
    </source>
</evidence>